<name>A0A1Y4LPF8_9FIRM</name>
<dbReference type="RefSeq" id="WP_087415227.1">
    <property type="nucleotide sequence ID" value="NZ_NFKL01000013.1"/>
</dbReference>
<evidence type="ECO:0000313" key="4">
    <source>
        <dbReference type="Proteomes" id="UP000195326"/>
    </source>
</evidence>
<protein>
    <submittedName>
        <fullName evidence="3">Damage-inducible protein J</fullName>
    </submittedName>
</protein>
<sequence>MARTVNVNFKLDEDVKKRMERACSEMGLSMSTAFTIFAKKVGREYRIPFEVSVDPFYSESNLRHLESVMQDVRTGKAHFAEHDLIEVEE</sequence>
<evidence type="ECO:0000256" key="2">
    <source>
        <dbReference type="ARBA" id="ARBA00022649"/>
    </source>
</evidence>
<dbReference type="Pfam" id="PF04221">
    <property type="entry name" value="RelB"/>
    <property type="match status" value="1"/>
</dbReference>
<evidence type="ECO:0000256" key="1">
    <source>
        <dbReference type="ARBA" id="ARBA00010562"/>
    </source>
</evidence>
<dbReference type="PANTHER" id="PTHR38781:SF1">
    <property type="entry name" value="ANTITOXIN DINJ-RELATED"/>
    <property type="match status" value="1"/>
</dbReference>
<dbReference type="GO" id="GO:0006355">
    <property type="term" value="P:regulation of DNA-templated transcription"/>
    <property type="evidence" value="ECO:0007669"/>
    <property type="project" value="InterPro"/>
</dbReference>
<dbReference type="EMBL" id="NFKL01000013">
    <property type="protein sequence ID" value="OUP57379.1"/>
    <property type="molecule type" value="Genomic_DNA"/>
</dbReference>
<dbReference type="Gene3D" id="1.10.1220.10">
    <property type="entry name" value="Met repressor-like"/>
    <property type="match status" value="1"/>
</dbReference>
<dbReference type="InterPro" id="IPR013321">
    <property type="entry name" value="Arc_rbn_hlx_hlx"/>
</dbReference>
<organism evidence="3 4">
    <name type="scientific">Butyricicoccus pullicaecorum</name>
    <dbReference type="NCBI Taxonomy" id="501571"/>
    <lineage>
        <taxon>Bacteria</taxon>
        <taxon>Bacillati</taxon>
        <taxon>Bacillota</taxon>
        <taxon>Clostridia</taxon>
        <taxon>Eubacteriales</taxon>
        <taxon>Butyricicoccaceae</taxon>
        <taxon>Butyricicoccus</taxon>
    </lineage>
</organism>
<accession>A0A1Y4LPF8</accession>
<dbReference type="Proteomes" id="UP000195326">
    <property type="component" value="Unassembled WGS sequence"/>
</dbReference>
<proteinExistence type="inferred from homology"/>
<comment type="similarity">
    <text evidence="1">Belongs to the RelB/DinJ antitoxin family.</text>
</comment>
<comment type="caution">
    <text evidence="3">The sequence shown here is derived from an EMBL/GenBank/DDBJ whole genome shotgun (WGS) entry which is preliminary data.</text>
</comment>
<keyword evidence="2" id="KW-1277">Toxin-antitoxin system</keyword>
<dbReference type="InterPro" id="IPR007337">
    <property type="entry name" value="RelB/DinJ"/>
</dbReference>
<evidence type="ECO:0000313" key="3">
    <source>
        <dbReference type="EMBL" id="OUP57379.1"/>
    </source>
</evidence>
<reference evidence="4" key="1">
    <citation type="submission" date="2017-04" db="EMBL/GenBank/DDBJ databases">
        <title>Function of individual gut microbiota members based on whole genome sequencing of pure cultures obtained from chicken caecum.</title>
        <authorList>
            <person name="Medvecky M."/>
            <person name="Cejkova D."/>
            <person name="Polansky O."/>
            <person name="Karasova D."/>
            <person name="Kubasova T."/>
            <person name="Cizek A."/>
            <person name="Rychlik I."/>
        </authorList>
    </citation>
    <scope>NUCLEOTIDE SEQUENCE [LARGE SCALE GENOMIC DNA]</scope>
    <source>
        <strain evidence="4">An179</strain>
    </source>
</reference>
<gene>
    <name evidence="3" type="ORF">B5F15_09725</name>
</gene>
<dbReference type="GO" id="GO:0006351">
    <property type="term" value="P:DNA-templated transcription"/>
    <property type="evidence" value="ECO:0007669"/>
    <property type="project" value="TreeGrafter"/>
</dbReference>
<dbReference type="PANTHER" id="PTHR38781">
    <property type="entry name" value="ANTITOXIN DINJ-RELATED"/>
    <property type="match status" value="1"/>
</dbReference>
<dbReference type="NCBIfam" id="TIGR02384">
    <property type="entry name" value="RelB_DinJ"/>
    <property type="match status" value="1"/>
</dbReference>
<dbReference type="AlphaFoldDB" id="A0A1Y4LPF8"/>